<protein>
    <recommendedName>
        <fullName evidence="2 5">Elongation factor Ts</fullName>
        <shortName evidence="5">EF-Ts</shortName>
    </recommendedName>
</protein>
<dbReference type="InterPro" id="IPR001816">
    <property type="entry name" value="Transl_elong_EFTs/EF1B"/>
</dbReference>
<dbReference type="CDD" id="cd14275">
    <property type="entry name" value="UBA_EF-Ts"/>
    <property type="match status" value="1"/>
</dbReference>
<dbReference type="Proteomes" id="UP000176897">
    <property type="component" value="Unassembled WGS sequence"/>
</dbReference>
<reference evidence="7 8" key="1">
    <citation type="journal article" date="2016" name="Nat. Commun.">
        <title>Thousands of microbial genomes shed light on interconnected biogeochemical processes in an aquifer system.</title>
        <authorList>
            <person name="Anantharaman K."/>
            <person name="Brown C.T."/>
            <person name="Hug L.A."/>
            <person name="Sharon I."/>
            <person name="Castelle C.J."/>
            <person name="Probst A.J."/>
            <person name="Thomas B.C."/>
            <person name="Singh A."/>
            <person name="Wilkins M.J."/>
            <person name="Karaoz U."/>
            <person name="Brodie E.L."/>
            <person name="Williams K.H."/>
            <person name="Hubbard S.S."/>
            <person name="Banfield J.F."/>
        </authorList>
    </citation>
    <scope>NUCLEOTIDE SEQUENCE [LARGE SCALE GENOMIC DNA]</scope>
</reference>
<dbReference type="GO" id="GO:0005737">
    <property type="term" value="C:cytoplasm"/>
    <property type="evidence" value="ECO:0007669"/>
    <property type="project" value="UniProtKB-SubCell"/>
</dbReference>
<dbReference type="NCBIfam" id="TIGR00116">
    <property type="entry name" value="tsf"/>
    <property type="match status" value="1"/>
</dbReference>
<dbReference type="SUPFAM" id="SSF46934">
    <property type="entry name" value="UBA-like"/>
    <property type="match status" value="1"/>
</dbReference>
<dbReference type="FunFam" id="1.10.286.20:FF:000001">
    <property type="entry name" value="Elongation factor Ts"/>
    <property type="match status" value="1"/>
</dbReference>
<evidence type="ECO:0000256" key="1">
    <source>
        <dbReference type="ARBA" id="ARBA00005532"/>
    </source>
</evidence>
<feature type="region of interest" description="Involved in Mg(2+) ion dislocation from EF-Tu" evidence="5">
    <location>
        <begin position="81"/>
        <end position="84"/>
    </location>
</feature>
<dbReference type="FunFam" id="1.10.8.10:FF:000001">
    <property type="entry name" value="Elongation factor Ts"/>
    <property type="match status" value="1"/>
</dbReference>
<dbReference type="GO" id="GO:0003746">
    <property type="term" value="F:translation elongation factor activity"/>
    <property type="evidence" value="ECO:0007669"/>
    <property type="project" value="UniProtKB-UniRule"/>
</dbReference>
<dbReference type="STRING" id="1802401.A3B21_01795"/>
<sequence>MMIDPKLVMQLREQTGAGVLDAKKALEETQGDIEKATTNLRKSGVLKAAKKAERATNEGVVHAYVHGGGKVGVLVELLCETDFVARNPEFEELAHDLALQIAATNPLYVKPEDVPQEVVEKEKSIYGEETTGKPANIVEKIVQGKLDKWYSDVCLMRQSFIKDEDLTIEEVVKSKISKLGENIQVRRFVRFSLGG</sequence>
<evidence type="ECO:0000259" key="6">
    <source>
        <dbReference type="Pfam" id="PF00889"/>
    </source>
</evidence>
<dbReference type="PANTHER" id="PTHR11741:SF0">
    <property type="entry name" value="ELONGATION FACTOR TS, MITOCHONDRIAL"/>
    <property type="match status" value="1"/>
</dbReference>
<dbReference type="HAMAP" id="MF_00050">
    <property type="entry name" value="EF_Ts"/>
    <property type="match status" value="1"/>
</dbReference>
<evidence type="ECO:0000256" key="5">
    <source>
        <dbReference type="HAMAP-Rule" id="MF_00050"/>
    </source>
</evidence>
<feature type="domain" description="Translation elongation factor EFTs/EF1B dimerisation" evidence="6">
    <location>
        <begin position="34"/>
        <end position="194"/>
    </location>
</feature>
<dbReference type="AlphaFoldDB" id="A0A1F7UQY3"/>
<evidence type="ECO:0000256" key="3">
    <source>
        <dbReference type="ARBA" id="ARBA00022768"/>
    </source>
</evidence>
<evidence type="ECO:0000313" key="7">
    <source>
        <dbReference type="EMBL" id="OGL80087.1"/>
    </source>
</evidence>
<dbReference type="InterPro" id="IPR018101">
    <property type="entry name" value="Transl_elong_Ts_CS"/>
</dbReference>
<comment type="similarity">
    <text evidence="1 5">Belongs to the EF-Ts family.</text>
</comment>
<dbReference type="PANTHER" id="PTHR11741">
    <property type="entry name" value="ELONGATION FACTOR TS"/>
    <property type="match status" value="1"/>
</dbReference>
<proteinExistence type="inferred from homology"/>
<dbReference type="InterPro" id="IPR009060">
    <property type="entry name" value="UBA-like_sf"/>
</dbReference>
<evidence type="ECO:0000256" key="2">
    <source>
        <dbReference type="ARBA" id="ARBA00016956"/>
    </source>
</evidence>
<gene>
    <name evidence="5" type="primary">tsf</name>
    <name evidence="7" type="ORF">A3B21_01795</name>
</gene>
<dbReference type="InterPro" id="IPR014039">
    <property type="entry name" value="Transl_elong_EFTs/EF1B_dimer"/>
</dbReference>
<dbReference type="Gene3D" id="1.10.8.10">
    <property type="entry name" value="DNA helicase RuvA subunit, C-terminal domain"/>
    <property type="match status" value="1"/>
</dbReference>
<keyword evidence="3 5" id="KW-0251">Elongation factor</keyword>
<comment type="function">
    <text evidence="5">Associates with the EF-Tu.GDP complex and induces the exchange of GDP to GTP. It remains bound to the aminoacyl-tRNA.EF-Tu.GTP complex up to the GTP hydrolysis stage on the ribosome.</text>
</comment>
<dbReference type="SUPFAM" id="SSF54713">
    <property type="entry name" value="Elongation factor Ts (EF-Ts), dimerisation domain"/>
    <property type="match status" value="1"/>
</dbReference>
<name>A0A1F7UQY3_9BACT</name>
<comment type="subcellular location">
    <subcellularLocation>
        <location evidence="5">Cytoplasm</location>
    </subcellularLocation>
</comment>
<dbReference type="InterPro" id="IPR036402">
    <property type="entry name" value="EF-Ts_dimer_sf"/>
</dbReference>
<keyword evidence="4 5" id="KW-0648">Protein biosynthesis</keyword>
<dbReference type="PROSITE" id="PS01126">
    <property type="entry name" value="EF_TS_1"/>
    <property type="match status" value="1"/>
</dbReference>
<evidence type="ECO:0000313" key="8">
    <source>
        <dbReference type="Proteomes" id="UP000176897"/>
    </source>
</evidence>
<dbReference type="Gene3D" id="1.10.286.20">
    <property type="match status" value="1"/>
</dbReference>
<dbReference type="Gene3D" id="3.30.479.20">
    <property type="entry name" value="Elongation factor Ts, dimerisation domain"/>
    <property type="match status" value="1"/>
</dbReference>
<organism evidence="7 8">
    <name type="scientific">Candidatus Uhrbacteria bacterium RIFCSPLOWO2_01_FULL_47_24</name>
    <dbReference type="NCBI Taxonomy" id="1802401"/>
    <lineage>
        <taxon>Bacteria</taxon>
        <taxon>Candidatus Uhriibacteriota</taxon>
    </lineage>
</organism>
<comment type="caution">
    <text evidence="7">The sequence shown here is derived from an EMBL/GenBank/DDBJ whole genome shotgun (WGS) entry which is preliminary data.</text>
</comment>
<accession>A0A1F7UQY3</accession>
<keyword evidence="5" id="KW-0963">Cytoplasm</keyword>
<dbReference type="Pfam" id="PF00889">
    <property type="entry name" value="EF_TS"/>
    <property type="match status" value="1"/>
</dbReference>
<dbReference type="EMBL" id="MGEJ01000014">
    <property type="protein sequence ID" value="OGL80087.1"/>
    <property type="molecule type" value="Genomic_DNA"/>
</dbReference>
<evidence type="ECO:0000256" key="4">
    <source>
        <dbReference type="ARBA" id="ARBA00022917"/>
    </source>
</evidence>